<sequence>MKLDDIQGSEDLLEKLKDMTKEEAIEGLMTIHIKHQKEMKKRVQEQMELFNNELKRTKDLHNELSELREDYEYLNEKKFRLDQKILDIAEEIVSRIEIFSDIKKGLEAENGHEVAEMDFIITELKSLYDFTEHRLITAHTIKNKIKEEPTES</sequence>
<evidence type="ECO:0000313" key="3">
    <source>
        <dbReference type="Proteomes" id="UP000306980"/>
    </source>
</evidence>
<dbReference type="Proteomes" id="UP000306980">
    <property type="component" value="Unassembled WGS sequence"/>
</dbReference>
<evidence type="ECO:0000313" key="2">
    <source>
        <dbReference type="EMBL" id="TMN21878.1"/>
    </source>
</evidence>
<evidence type="ECO:0000256" key="1">
    <source>
        <dbReference type="SAM" id="Coils"/>
    </source>
</evidence>
<name>A0A5S3QJ67_9BACI</name>
<dbReference type="RefSeq" id="WP_138602711.1">
    <property type="nucleotide sequence ID" value="NZ_VCIA01000001.1"/>
</dbReference>
<protein>
    <submittedName>
        <fullName evidence="2">Uncharacterized protein</fullName>
    </submittedName>
</protein>
<keyword evidence="1" id="KW-0175">Coiled coil</keyword>
<reference evidence="2 3" key="1">
    <citation type="submission" date="2019-05" db="EMBL/GenBank/DDBJ databases">
        <title>Genomic analysis of Lentibacillus sp. NKC220-2.</title>
        <authorList>
            <person name="Oh Y.J."/>
        </authorList>
    </citation>
    <scope>NUCLEOTIDE SEQUENCE [LARGE SCALE GENOMIC DNA]</scope>
    <source>
        <strain evidence="2 3">NKC220-2</strain>
    </source>
</reference>
<organism evidence="2 3">
    <name type="scientific">Lentibacillus cibarius</name>
    <dbReference type="NCBI Taxonomy" id="2583219"/>
    <lineage>
        <taxon>Bacteria</taxon>
        <taxon>Bacillati</taxon>
        <taxon>Bacillota</taxon>
        <taxon>Bacilli</taxon>
        <taxon>Bacillales</taxon>
        <taxon>Bacillaceae</taxon>
        <taxon>Lentibacillus</taxon>
    </lineage>
</organism>
<proteinExistence type="predicted"/>
<dbReference type="AlphaFoldDB" id="A0A5S3QJ67"/>
<accession>A0A5S3QJ67</accession>
<gene>
    <name evidence="2" type="ORF">FFL34_06935</name>
</gene>
<dbReference type="EMBL" id="VCIA01000001">
    <property type="protein sequence ID" value="TMN21878.1"/>
    <property type="molecule type" value="Genomic_DNA"/>
</dbReference>
<feature type="coiled-coil region" evidence="1">
    <location>
        <begin position="33"/>
        <end position="84"/>
    </location>
</feature>
<comment type="caution">
    <text evidence="2">The sequence shown here is derived from an EMBL/GenBank/DDBJ whole genome shotgun (WGS) entry which is preliminary data.</text>
</comment>